<accession>A0A397SKR0</accession>
<keyword evidence="4" id="KW-1185">Reference proteome</keyword>
<dbReference type="InterPro" id="IPR036812">
    <property type="entry name" value="NAD(P)_OxRdtase_dom_sf"/>
</dbReference>
<dbReference type="OrthoDB" id="37537at2759"/>
<dbReference type="Proteomes" id="UP000265703">
    <property type="component" value="Unassembled WGS sequence"/>
</dbReference>
<organism evidence="3 4">
    <name type="scientific">Glomus cerebriforme</name>
    <dbReference type="NCBI Taxonomy" id="658196"/>
    <lineage>
        <taxon>Eukaryota</taxon>
        <taxon>Fungi</taxon>
        <taxon>Fungi incertae sedis</taxon>
        <taxon>Mucoromycota</taxon>
        <taxon>Glomeromycotina</taxon>
        <taxon>Glomeromycetes</taxon>
        <taxon>Glomerales</taxon>
        <taxon>Glomeraceae</taxon>
        <taxon>Glomus</taxon>
    </lineage>
</organism>
<dbReference type="GO" id="GO:0016491">
    <property type="term" value="F:oxidoreductase activity"/>
    <property type="evidence" value="ECO:0007669"/>
    <property type="project" value="UniProtKB-KW"/>
</dbReference>
<dbReference type="EMBL" id="QKYT01000424">
    <property type="protein sequence ID" value="RIA85479.1"/>
    <property type="molecule type" value="Genomic_DNA"/>
</dbReference>
<reference evidence="3 4" key="1">
    <citation type="submission" date="2018-06" db="EMBL/GenBank/DDBJ databases">
        <title>Comparative genomics reveals the genomic features of Rhizophagus irregularis, R. cerebriforme, R. diaphanum and Gigaspora rosea, and their symbiotic lifestyle signature.</title>
        <authorList>
            <person name="Morin E."/>
            <person name="San Clemente H."/>
            <person name="Chen E.C.H."/>
            <person name="De La Providencia I."/>
            <person name="Hainaut M."/>
            <person name="Kuo A."/>
            <person name="Kohler A."/>
            <person name="Murat C."/>
            <person name="Tang N."/>
            <person name="Roy S."/>
            <person name="Loubradou J."/>
            <person name="Henrissat B."/>
            <person name="Grigoriev I.V."/>
            <person name="Corradi N."/>
            <person name="Roux C."/>
            <person name="Martin F.M."/>
        </authorList>
    </citation>
    <scope>NUCLEOTIDE SEQUENCE [LARGE SCALE GENOMIC DNA]</scope>
    <source>
        <strain evidence="3 4">DAOM 227022</strain>
    </source>
</reference>
<dbReference type="FunFam" id="3.20.20.100:FF:000004">
    <property type="entry name" value="Oxidoreductase, aldo/keto reductase"/>
    <property type="match status" value="1"/>
</dbReference>
<dbReference type="InterPro" id="IPR050523">
    <property type="entry name" value="AKR_Detox_Biosynth"/>
</dbReference>
<dbReference type="PANTHER" id="PTHR43364">
    <property type="entry name" value="NADH-SPECIFIC METHYLGLYOXAL REDUCTASE-RELATED"/>
    <property type="match status" value="1"/>
</dbReference>
<dbReference type="AlphaFoldDB" id="A0A397SKR0"/>
<dbReference type="GO" id="GO:0005829">
    <property type="term" value="C:cytosol"/>
    <property type="evidence" value="ECO:0007669"/>
    <property type="project" value="TreeGrafter"/>
</dbReference>
<dbReference type="STRING" id="658196.A0A397SKR0"/>
<dbReference type="PANTHER" id="PTHR43364:SF4">
    <property type="entry name" value="NAD(P)-LINKED OXIDOREDUCTASE SUPERFAMILY PROTEIN"/>
    <property type="match status" value="1"/>
</dbReference>
<dbReference type="Gene3D" id="3.20.20.100">
    <property type="entry name" value="NADP-dependent oxidoreductase domain"/>
    <property type="match status" value="1"/>
</dbReference>
<evidence type="ECO:0000313" key="3">
    <source>
        <dbReference type="EMBL" id="RIA85479.1"/>
    </source>
</evidence>
<gene>
    <name evidence="3" type="ORF">C1645_808242</name>
</gene>
<comment type="caution">
    <text evidence="3">The sequence shown here is derived from an EMBL/GenBank/DDBJ whole genome shotgun (WGS) entry which is preliminary data.</text>
</comment>
<dbReference type="InterPro" id="IPR023210">
    <property type="entry name" value="NADP_OxRdtase_dom"/>
</dbReference>
<sequence length="387" mass="43882">MAQDTTNIKTIKALDDYVLLGRSGLRVSPLCLGAATFGESMGIGANKDDSKKVFDLYYEKGGNFFDTANIYNFGDSERFLGDYVSDKRSNVVIATKYSSIRPTFVPHGNAIVPNEGRYNPNAGGNHRKCLVESIDDSLKRLNMSYIDILYVHFYEYRTPIEEFMRSLDDVIRSGKVLYIAVSDIPSWALSRANTIAELRGWSPFIGLQTRYNLLDRSLEFDLQPACAELDIGIIPWGIVAEGFLTGKYSREHDTGSKTDWRSIAFNMHSKVEKNWKILDEVKAISEEIGRSPVQIAMNWVHQKPGITSPIIGARTVAQLEENLKSLEFKLTPEQMKRLDEVSKPTEYPFPQSFTDHINRSLGKNIEVPRRFESFATTYDFGTLLRRN</sequence>
<evidence type="ECO:0000256" key="1">
    <source>
        <dbReference type="ARBA" id="ARBA00023002"/>
    </source>
</evidence>
<evidence type="ECO:0000259" key="2">
    <source>
        <dbReference type="Pfam" id="PF00248"/>
    </source>
</evidence>
<dbReference type="SUPFAM" id="SSF51430">
    <property type="entry name" value="NAD(P)-linked oxidoreductase"/>
    <property type="match status" value="1"/>
</dbReference>
<name>A0A397SKR0_9GLOM</name>
<proteinExistence type="predicted"/>
<feature type="domain" description="NADP-dependent oxidoreductase" evidence="2">
    <location>
        <begin position="29"/>
        <end position="342"/>
    </location>
</feature>
<protein>
    <submittedName>
        <fullName evidence="3">Aldo/keto reductase</fullName>
    </submittedName>
</protein>
<dbReference type="CDD" id="cd19080">
    <property type="entry name" value="AKR_AKR9A_9B"/>
    <property type="match status" value="1"/>
</dbReference>
<keyword evidence="1" id="KW-0560">Oxidoreductase</keyword>
<dbReference type="Pfam" id="PF00248">
    <property type="entry name" value="Aldo_ket_red"/>
    <property type="match status" value="1"/>
</dbReference>
<evidence type="ECO:0000313" key="4">
    <source>
        <dbReference type="Proteomes" id="UP000265703"/>
    </source>
</evidence>